<name>A0A1G7FNR6_9FLAO</name>
<dbReference type="Proteomes" id="UP000199321">
    <property type="component" value="Unassembled WGS sequence"/>
</dbReference>
<dbReference type="InterPro" id="IPR029063">
    <property type="entry name" value="SAM-dependent_MTases_sf"/>
</dbReference>
<protein>
    <recommendedName>
        <fullName evidence="2">Methyltransferase domain-containing protein</fullName>
    </recommendedName>
</protein>
<dbReference type="CDD" id="cd02440">
    <property type="entry name" value="AdoMet_MTases"/>
    <property type="match status" value="1"/>
</dbReference>
<dbReference type="Gene3D" id="3.40.50.150">
    <property type="entry name" value="Vaccinia Virus protein VP39"/>
    <property type="match status" value="1"/>
</dbReference>
<accession>A0A1G7FNR6</accession>
<dbReference type="InterPro" id="IPR041698">
    <property type="entry name" value="Methyltransf_25"/>
</dbReference>
<dbReference type="SUPFAM" id="SSF53335">
    <property type="entry name" value="S-adenosyl-L-methionine-dependent methyltransferases"/>
    <property type="match status" value="1"/>
</dbReference>
<proteinExistence type="predicted"/>
<dbReference type="GO" id="GO:0016740">
    <property type="term" value="F:transferase activity"/>
    <property type="evidence" value="ECO:0007669"/>
    <property type="project" value="UniProtKB-KW"/>
</dbReference>
<evidence type="ECO:0000313" key="4">
    <source>
        <dbReference type="Proteomes" id="UP000199321"/>
    </source>
</evidence>
<dbReference type="RefSeq" id="WP_093143491.1">
    <property type="nucleotide sequence ID" value="NZ_BMWO01000002.1"/>
</dbReference>
<gene>
    <name evidence="3" type="ORF">SAMN05421855_102672</name>
</gene>
<dbReference type="Pfam" id="PF13649">
    <property type="entry name" value="Methyltransf_25"/>
    <property type="match status" value="1"/>
</dbReference>
<sequence length="239" mass="27473">MIYFSATKRSTQPELMDDFMLQGTEMKRLLTDLQIVNKWLGGNQITLEGIETLLSNIPKTQTITILDVGCGDGEMLRQCARFAASEGYQFQLIGVDANAFILEEAKQRSKDFQNISYQQLDVFSEALSEVTFDICLCTLFLHHFSNSEIEVLVNRLQSKATLGTVVNDLQRNRLAFWLFSVFSHIFLKTKIARYDGLVSVASGFRKKELVQRSEAIKNSTSTIRWKWAFRYQWILKKNT</sequence>
<keyword evidence="4" id="KW-1185">Reference proteome</keyword>
<feature type="domain" description="Methyltransferase" evidence="2">
    <location>
        <begin position="65"/>
        <end position="155"/>
    </location>
</feature>
<dbReference type="EMBL" id="FNBA01000002">
    <property type="protein sequence ID" value="SDE77506.1"/>
    <property type="molecule type" value="Genomic_DNA"/>
</dbReference>
<organism evidence="3 4">
    <name type="scientific">Ulvibacter litoralis</name>
    <dbReference type="NCBI Taxonomy" id="227084"/>
    <lineage>
        <taxon>Bacteria</taxon>
        <taxon>Pseudomonadati</taxon>
        <taxon>Bacteroidota</taxon>
        <taxon>Flavobacteriia</taxon>
        <taxon>Flavobacteriales</taxon>
        <taxon>Flavobacteriaceae</taxon>
        <taxon>Ulvibacter</taxon>
    </lineage>
</organism>
<dbReference type="AlphaFoldDB" id="A0A1G7FNR6"/>
<keyword evidence="1" id="KW-0808">Transferase</keyword>
<dbReference type="STRING" id="227084.SAMN05421855_102672"/>
<dbReference type="PANTHER" id="PTHR43861">
    <property type="entry name" value="TRANS-ACONITATE 2-METHYLTRANSFERASE-RELATED"/>
    <property type="match status" value="1"/>
</dbReference>
<dbReference type="OrthoDB" id="9800454at2"/>
<reference evidence="3 4" key="1">
    <citation type="submission" date="2016-10" db="EMBL/GenBank/DDBJ databases">
        <authorList>
            <person name="de Groot N.N."/>
        </authorList>
    </citation>
    <scope>NUCLEOTIDE SEQUENCE [LARGE SCALE GENOMIC DNA]</scope>
    <source>
        <strain evidence="3 4">DSM 16195</strain>
    </source>
</reference>
<evidence type="ECO:0000259" key="2">
    <source>
        <dbReference type="Pfam" id="PF13649"/>
    </source>
</evidence>
<evidence type="ECO:0000313" key="3">
    <source>
        <dbReference type="EMBL" id="SDE77506.1"/>
    </source>
</evidence>
<evidence type="ECO:0000256" key="1">
    <source>
        <dbReference type="ARBA" id="ARBA00022679"/>
    </source>
</evidence>